<organism evidence="2 3">
    <name type="scientific">Dongia sedimenti</name>
    <dbReference type="NCBI Taxonomy" id="3064282"/>
    <lineage>
        <taxon>Bacteria</taxon>
        <taxon>Pseudomonadati</taxon>
        <taxon>Pseudomonadota</taxon>
        <taxon>Alphaproteobacteria</taxon>
        <taxon>Rhodospirillales</taxon>
        <taxon>Dongiaceae</taxon>
        <taxon>Dongia</taxon>
    </lineage>
</organism>
<dbReference type="RefSeq" id="WP_379959745.1">
    <property type="nucleotide sequence ID" value="NZ_JAUYVI010000007.1"/>
</dbReference>
<proteinExistence type="predicted"/>
<accession>A0ABU0YRU6</accession>
<evidence type="ECO:0000313" key="3">
    <source>
        <dbReference type="Proteomes" id="UP001230156"/>
    </source>
</evidence>
<evidence type="ECO:0000259" key="1">
    <source>
        <dbReference type="Pfam" id="PF01717"/>
    </source>
</evidence>
<gene>
    <name evidence="2" type="ORF">Q8A70_22360</name>
</gene>
<reference evidence="3" key="1">
    <citation type="submission" date="2023-08" db="EMBL/GenBank/DDBJ databases">
        <title>Rhodospirillaceae gen. nov., a novel taxon isolated from the Yangtze River Yuezi River estuary sludge.</title>
        <authorList>
            <person name="Ruan L."/>
        </authorList>
    </citation>
    <scope>NUCLEOTIDE SEQUENCE [LARGE SCALE GENOMIC DNA]</scope>
    <source>
        <strain evidence="3">R-7</strain>
    </source>
</reference>
<dbReference type="Proteomes" id="UP001230156">
    <property type="component" value="Unassembled WGS sequence"/>
</dbReference>
<feature type="domain" description="Cobalamin-independent methionine synthase MetE C-terminal/archaeal" evidence="1">
    <location>
        <begin position="174"/>
        <end position="353"/>
    </location>
</feature>
<dbReference type="InterPro" id="IPR002629">
    <property type="entry name" value="Met_Synth_C/arc"/>
</dbReference>
<dbReference type="PANTHER" id="PTHR43844:SF2">
    <property type="entry name" value="SYNTHASE, VITAMIN-B12 INDEPENDENT, PUTATIVE (AFU_ORTHOLOGUE AFUA_3G12060)-RELATED"/>
    <property type="match status" value="1"/>
</dbReference>
<evidence type="ECO:0000313" key="2">
    <source>
        <dbReference type="EMBL" id="MDQ7250450.1"/>
    </source>
</evidence>
<dbReference type="Gene3D" id="3.20.20.210">
    <property type="match status" value="1"/>
</dbReference>
<comment type="caution">
    <text evidence="2">The sequence shown here is derived from an EMBL/GenBank/DDBJ whole genome shotgun (WGS) entry which is preliminary data.</text>
</comment>
<dbReference type="Pfam" id="PF01717">
    <property type="entry name" value="Meth_synt_2"/>
    <property type="match status" value="2"/>
</dbReference>
<protein>
    <submittedName>
        <fullName evidence="2">Cobalamin-independent methionine synthase II family protein</fullName>
    </submittedName>
</protein>
<dbReference type="SUPFAM" id="SSF51726">
    <property type="entry name" value="UROD/MetE-like"/>
    <property type="match status" value="1"/>
</dbReference>
<dbReference type="CDD" id="cd03311">
    <property type="entry name" value="CIMS_C_terminal_like"/>
    <property type="match status" value="1"/>
</dbReference>
<name>A0ABU0YRU6_9PROT</name>
<keyword evidence="3" id="KW-1185">Reference proteome</keyword>
<dbReference type="InterPro" id="IPR038071">
    <property type="entry name" value="UROD/MetE-like_sf"/>
</dbReference>
<feature type="domain" description="Cobalamin-independent methionine synthase MetE C-terminal/archaeal" evidence="1">
    <location>
        <begin position="9"/>
        <end position="86"/>
    </location>
</feature>
<dbReference type="PANTHER" id="PTHR43844">
    <property type="entry name" value="METHIONINE SYNTHASE"/>
    <property type="match status" value="1"/>
</dbReference>
<dbReference type="EMBL" id="JAUYVI010000007">
    <property type="protein sequence ID" value="MDQ7250450.1"/>
    <property type="molecule type" value="Genomic_DNA"/>
</dbReference>
<sequence length="384" mass="42142">MQTSAEKILTTHVGSLPRPRQLADAMVQRDKGKLDAAGLKALPQQVRDAVKDVVQQQVASGIDIVNDGEASKIGYSTYVRERLTGFEGKGEGLTIWDLHDVPEFAARSLKGLDPATPACTGPITYRGQAALDEDIATLKAAAAGSGATELFMTAASPGVTAIYLENQYYDSDQEYWSAIAEAMRVEYEGIVGAGLVLQIDAPDLAMGRHVSKQLLELDTFRRELEQRIEILNHACRNIPADKIRLHLCWGNYHGPHHHDTDLADIVDIILKAKVGALSFEAANPRHQHEWRVWEERKVPESLILIPGVIDTCTSYVEHPQLIADRIERFAGIVGRDRVIAGTDCGFANFASYEIVDPKIAWMKLSALAEGAGLASQKLWRRSAA</sequence>